<organism evidence="1">
    <name type="scientific">Arundo donax</name>
    <name type="common">Giant reed</name>
    <name type="synonym">Donax arundinaceus</name>
    <dbReference type="NCBI Taxonomy" id="35708"/>
    <lineage>
        <taxon>Eukaryota</taxon>
        <taxon>Viridiplantae</taxon>
        <taxon>Streptophyta</taxon>
        <taxon>Embryophyta</taxon>
        <taxon>Tracheophyta</taxon>
        <taxon>Spermatophyta</taxon>
        <taxon>Magnoliopsida</taxon>
        <taxon>Liliopsida</taxon>
        <taxon>Poales</taxon>
        <taxon>Poaceae</taxon>
        <taxon>PACMAD clade</taxon>
        <taxon>Arundinoideae</taxon>
        <taxon>Arundineae</taxon>
        <taxon>Arundo</taxon>
    </lineage>
</organism>
<name>A0A0A8Z9X7_ARUDO</name>
<reference evidence="1" key="2">
    <citation type="journal article" date="2015" name="Data Brief">
        <title>Shoot transcriptome of the giant reed, Arundo donax.</title>
        <authorList>
            <person name="Barrero R.A."/>
            <person name="Guerrero F.D."/>
            <person name="Moolhuijzen P."/>
            <person name="Goolsby J.A."/>
            <person name="Tidwell J."/>
            <person name="Bellgard S.E."/>
            <person name="Bellgard M.I."/>
        </authorList>
    </citation>
    <scope>NUCLEOTIDE SEQUENCE</scope>
    <source>
        <tissue evidence="1">Shoot tissue taken approximately 20 cm above the soil surface</tissue>
    </source>
</reference>
<evidence type="ECO:0000313" key="1">
    <source>
        <dbReference type="EMBL" id="JAD33540.1"/>
    </source>
</evidence>
<accession>A0A0A8Z9X7</accession>
<protein>
    <submittedName>
        <fullName evidence="1">Uncharacterized protein</fullName>
    </submittedName>
</protein>
<dbReference type="AlphaFoldDB" id="A0A0A8Z9X7"/>
<dbReference type="EMBL" id="GBRH01264355">
    <property type="protein sequence ID" value="JAD33540.1"/>
    <property type="molecule type" value="Transcribed_RNA"/>
</dbReference>
<sequence>MYVKEGDISSIPKLLAHNMQKMNCLEEEISWPHMVFLGDD</sequence>
<reference evidence="1" key="1">
    <citation type="submission" date="2014-09" db="EMBL/GenBank/DDBJ databases">
        <authorList>
            <person name="Magalhaes I.L.F."/>
            <person name="Oliveira U."/>
            <person name="Santos F.R."/>
            <person name="Vidigal T.H.D.A."/>
            <person name="Brescovit A.D."/>
            <person name="Santos A.J."/>
        </authorList>
    </citation>
    <scope>NUCLEOTIDE SEQUENCE</scope>
    <source>
        <tissue evidence="1">Shoot tissue taken approximately 20 cm above the soil surface</tissue>
    </source>
</reference>
<proteinExistence type="predicted"/>